<sequence>MRIASLCFLGLSVLLFVTGYAYGLMAQSYNPVSEIDQTIAGYFIISSYGALFLSIFFYAASFLRKRQD</sequence>
<gene>
    <name evidence="2" type="ORF">WJT86_01660</name>
</gene>
<keyword evidence="3" id="KW-1185">Reference proteome</keyword>
<keyword evidence="1" id="KW-1133">Transmembrane helix</keyword>
<keyword evidence="1" id="KW-0472">Membrane</keyword>
<comment type="caution">
    <text evidence="2">The sequence shown here is derived from an EMBL/GenBank/DDBJ whole genome shotgun (WGS) entry which is preliminary data.</text>
</comment>
<dbReference type="EMBL" id="JBBYXI010000001">
    <property type="protein sequence ID" value="MEN3929766.1"/>
    <property type="molecule type" value="Genomic_DNA"/>
</dbReference>
<evidence type="ECO:0000256" key="1">
    <source>
        <dbReference type="SAM" id="Phobius"/>
    </source>
</evidence>
<keyword evidence="1" id="KW-0812">Transmembrane</keyword>
<dbReference type="Proteomes" id="UP001418637">
    <property type="component" value="Unassembled WGS sequence"/>
</dbReference>
<protein>
    <submittedName>
        <fullName evidence="2">Uncharacterized protein</fullName>
    </submittedName>
</protein>
<feature type="transmembrane region" description="Helical" evidence="1">
    <location>
        <begin position="39"/>
        <end position="63"/>
    </location>
</feature>
<dbReference type="RefSeq" id="WP_346335753.1">
    <property type="nucleotide sequence ID" value="NZ_JBBYXI010000001.1"/>
</dbReference>
<proteinExistence type="predicted"/>
<name>A0ABV0BI17_9HYPH</name>
<accession>A0ABV0BI17</accession>
<organism evidence="2 3">
    <name type="scientific">Hohaiivirga grylli</name>
    <dbReference type="NCBI Taxonomy" id="3133970"/>
    <lineage>
        <taxon>Bacteria</taxon>
        <taxon>Pseudomonadati</taxon>
        <taxon>Pseudomonadota</taxon>
        <taxon>Alphaproteobacteria</taxon>
        <taxon>Hyphomicrobiales</taxon>
        <taxon>Methylobacteriaceae</taxon>
        <taxon>Hohaiivirga</taxon>
    </lineage>
</organism>
<evidence type="ECO:0000313" key="2">
    <source>
        <dbReference type="EMBL" id="MEN3929766.1"/>
    </source>
</evidence>
<reference evidence="2 3" key="1">
    <citation type="submission" date="2024-04" db="EMBL/GenBank/DDBJ databases">
        <title>A novel species isolated from cricket.</title>
        <authorList>
            <person name="Wang H.-C."/>
        </authorList>
    </citation>
    <scope>NUCLEOTIDE SEQUENCE [LARGE SCALE GENOMIC DNA]</scope>
    <source>
        <strain evidence="2 3">WL0021</strain>
    </source>
</reference>
<evidence type="ECO:0000313" key="3">
    <source>
        <dbReference type="Proteomes" id="UP001418637"/>
    </source>
</evidence>